<evidence type="ECO:0000313" key="6">
    <source>
        <dbReference type="EMBL" id="QDU34918.1"/>
    </source>
</evidence>
<dbReference type="PANTHER" id="PTHR43701:SF5">
    <property type="entry name" value="MEMBRANE TRANSPORTER PROTEIN-RELATED"/>
    <property type="match status" value="1"/>
</dbReference>
<dbReference type="PANTHER" id="PTHR43701">
    <property type="entry name" value="MEMBRANE TRANSPORTER PROTEIN MJ0441-RELATED"/>
    <property type="match status" value="1"/>
</dbReference>
<feature type="transmembrane region" description="Helical" evidence="5">
    <location>
        <begin position="12"/>
        <end position="44"/>
    </location>
</feature>
<reference evidence="6 7" key="1">
    <citation type="submission" date="2019-02" db="EMBL/GenBank/DDBJ databases">
        <title>Deep-cultivation of Planctomycetes and their phenomic and genomic characterization uncovers novel biology.</title>
        <authorList>
            <person name="Wiegand S."/>
            <person name="Jogler M."/>
            <person name="Boedeker C."/>
            <person name="Pinto D."/>
            <person name="Vollmers J."/>
            <person name="Rivas-Marin E."/>
            <person name="Kohn T."/>
            <person name="Peeters S.H."/>
            <person name="Heuer A."/>
            <person name="Rast P."/>
            <person name="Oberbeckmann S."/>
            <person name="Bunk B."/>
            <person name="Jeske O."/>
            <person name="Meyerdierks A."/>
            <person name="Storesund J.E."/>
            <person name="Kallscheuer N."/>
            <person name="Luecker S."/>
            <person name="Lage O.M."/>
            <person name="Pohl T."/>
            <person name="Merkel B.J."/>
            <person name="Hornburger P."/>
            <person name="Mueller R.-W."/>
            <person name="Bruemmer F."/>
            <person name="Labrenz M."/>
            <person name="Spormann A.M."/>
            <person name="Op den Camp H."/>
            <person name="Overmann J."/>
            <person name="Amann R."/>
            <person name="Jetten M.S.M."/>
            <person name="Mascher T."/>
            <person name="Medema M.H."/>
            <person name="Devos D.P."/>
            <person name="Kaster A.-K."/>
            <person name="Ovreas L."/>
            <person name="Rohde M."/>
            <person name="Galperin M.Y."/>
            <person name="Jogler C."/>
        </authorList>
    </citation>
    <scope>NUCLEOTIDE SEQUENCE [LARGE SCALE GENOMIC DNA]</scope>
    <source>
        <strain evidence="6 7">KS4</strain>
    </source>
</reference>
<sequence>MIDQLFQPTSLIAIALIGSLAGILGGLLGVGGSVIIIPSLYFVLGSEQQLFQAAAMIVNVFIAIPAAYKHYKKHGMVPRYIAWMLPASITFIVIGVSISNLFTGQAGNILLGRILAAFLAYVLAINIKRLLTPRKIPHPDDPETPDPTKHILKTRAISVGSLHGFTAGLMGIGGGAVTVPMQQIMLKLPLKNCIANSSALIIISSIVGAAYKNLSLPSLGYKIQDSITIAAVLIPTAFIASRMGAQLTHILPTKVIRILFMILITIAAIKLANLPSPF</sequence>
<dbReference type="Pfam" id="PF01925">
    <property type="entry name" value="TauE"/>
    <property type="match status" value="1"/>
</dbReference>
<evidence type="ECO:0000256" key="3">
    <source>
        <dbReference type="ARBA" id="ARBA00022989"/>
    </source>
</evidence>
<dbReference type="InterPro" id="IPR051598">
    <property type="entry name" value="TSUP/Inactive_protease-like"/>
</dbReference>
<evidence type="ECO:0000313" key="7">
    <source>
        <dbReference type="Proteomes" id="UP000317369"/>
    </source>
</evidence>
<keyword evidence="2 5" id="KW-0812">Transmembrane</keyword>
<dbReference type="EMBL" id="CP036425">
    <property type="protein sequence ID" value="QDU34918.1"/>
    <property type="molecule type" value="Genomic_DNA"/>
</dbReference>
<comment type="subcellular location">
    <subcellularLocation>
        <location evidence="5">Cell membrane</location>
        <topology evidence="5">Multi-pass membrane protein</topology>
    </subcellularLocation>
    <subcellularLocation>
        <location evidence="1">Membrane</location>
        <topology evidence="1">Multi-pass membrane protein</topology>
    </subcellularLocation>
</comment>
<gene>
    <name evidence="6" type="ORF">KS4_29950</name>
</gene>
<feature type="transmembrane region" description="Helical" evidence="5">
    <location>
        <begin position="50"/>
        <end position="68"/>
    </location>
</feature>
<dbReference type="InterPro" id="IPR002781">
    <property type="entry name" value="TM_pro_TauE-like"/>
</dbReference>
<proteinExistence type="inferred from homology"/>
<feature type="transmembrane region" description="Helical" evidence="5">
    <location>
        <begin position="80"/>
        <end position="103"/>
    </location>
</feature>
<dbReference type="OrthoDB" id="286077at2"/>
<keyword evidence="4 5" id="KW-0472">Membrane</keyword>
<keyword evidence="3 5" id="KW-1133">Transmembrane helix</keyword>
<keyword evidence="7" id="KW-1185">Reference proteome</keyword>
<dbReference type="KEGG" id="pcor:KS4_29950"/>
<feature type="transmembrane region" description="Helical" evidence="5">
    <location>
        <begin position="109"/>
        <end position="127"/>
    </location>
</feature>
<feature type="transmembrane region" description="Helical" evidence="5">
    <location>
        <begin position="255"/>
        <end position="272"/>
    </location>
</feature>
<feature type="transmembrane region" description="Helical" evidence="5">
    <location>
        <begin position="223"/>
        <end position="243"/>
    </location>
</feature>
<evidence type="ECO:0000256" key="4">
    <source>
        <dbReference type="ARBA" id="ARBA00023136"/>
    </source>
</evidence>
<evidence type="ECO:0000256" key="5">
    <source>
        <dbReference type="RuleBase" id="RU363041"/>
    </source>
</evidence>
<keyword evidence="5" id="KW-1003">Cell membrane</keyword>
<dbReference type="RefSeq" id="WP_145079449.1">
    <property type="nucleotide sequence ID" value="NZ_CP036425.1"/>
</dbReference>
<accession>A0A517YXG2</accession>
<dbReference type="Proteomes" id="UP000317369">
    <property type="component" value="Chromosome"/>
</dbReference>
<evidence type="ECO:0000256" key="1">
    <source>
        <dbReference type="ARBA" id="ARBA00004141"/>
    </source>
</evidence>
<name>A0A517YXG2_9BACT</name>
<dbReference type="GO" id="GO:0005886">
    <property type="term" value="C:plasma membrane"/>
    <property type="evidence" value="ECO:0007669"/>
    <property type="project" value="UniProtKB-SubCell"/>
</dbReference>
<evidence type="ECO:0000256" key="2">
    <source>
        <dbReference type="ARBA" id="ARBA00022692"/>
    </source>
</evidence>
<comment type="similarity">
    <text evidence="5">Belongs to the 4-toluene sulfonate uptake permease (TSUP) (TC 2.A.102) family.</text>
</comment>
<feature type="transmembrane region" description="Helical" evidence="5">
    <location>
        <begin position="193"/>
        <end position="211"/>
    </location>
</feature>
<organism evidence="6 7">
    <name type="scientific">Poriferisphaera corsica</name>
    <dbReference type="NCBI Taxonomy" id="2528020"/>
    <lineage>
        <taxon>Bacteria</taxon>
        <taxon>Pseudomonadati</taxon>
        <taxon>Planctomycetota</taxon>
        <taxon>Phycisphaerae</taxon>
        <taxon>Phycisphaerales</taxon>
        <taxon>Phycisphaeraceae</taxon>
        <taxon>Poriferisphaera</taxon>
    </lineage>
</organism>
<protein>
    <recommendedName>
        <fullName evidence="5">Probable membrane transporter protein</fullName>
    </recommendedName>
</protein>
<dbReference type="AlphaFoldDB" id="A0A517YXG2"/>